<evidence type="ECO:0000256" key="2">
    <source>
        <dbReference type="ARBA" id="ARBA00022553"/>
    </source>
</evidence>
<evidence type="ECO:0000256" key="6">
    <source>
        <dbReference type="SAM" id="MobiDB-lite"/>
    </source>
</evidence>
<dbReference type="Gene3D" id="3.30.450.20">
    <property type="entry name" value="PAS domain"/>
    <property type="match status" value="1"/>
</dbReference>
<dbReference type="InterPro" id="IPR008207">
    <property type="entry name" value="Sig_transdc_His_kin_Hpt_dom"/>
</dbReference>
<dbReference type="InterPro" id="IPR051315">
    <property type="entry name" value="Bact_Chemotaxis_CheA"/>
</dbReference>
<keyword evidence="3" id="KW-0808">Transferase</keyword>
<evidence type="ECO:0000256" key="4">
    <source>
        <dbReference type="ARBA" id="ARBA00022777"/>
    </source>
</evidence>
<organism evidence="10 11">
    <name type="scientific">Sorangium cellulosum</name>
    <name type="common">Polyangium cellulosum</name>
    <dbReference type="NCBI Taxonomy" id="56"/>
    <lineage>
        <taxon>Bacteria</taxon>
        <taxon>Pseudomonadati</taxon>
        <taxon>Myxococcota</taxon>
        <taxon>Polyangia</taxon>
        <taxon>Polyangiales</taxon>
        <taxon>Polyangiaceae</taxon>
        <taxon>Sorangium</taxon>
    </lineage>
</organism>
<dbReference type="Proteomes" id="UP000075260">
    <property type="component" value="Unassembled WGS sequence"/>
</dbReference>
<dbReference type="InterPro" id="IPR036890">
    <property type="entry name" value="HATPase_C_sf"/>
</dbReference>
<dbReference type="GO" id="GO:0000160">
    <property type="term" value="P:phosphorelay signal transduction system"/>
    <property type="evidence" value="ECO:0007669"/>
    <property type="project" value="InterPro"/>
</dbReference>
<feature type="region of interest" description="Disordered" evidence="6">
    <location>
        <begin position="1"/>
        <end position="21"/>
    </location>
</feature>
<dbReference type="PROSITE" id="PS50885">
    <property type="entry name" value="HAMP"/>
    <property type="match status" value="1"/>
</dbReference>
<feature type="modified residue" description="Phosphohistidine" evidence="5">
    <location>
        <position position="453"/>
    </location>
</feature>
<evidence type="ECO:0000259" key="8">
    <source>
        <dbReference type="PROSITE" id="PS50885"/>
    </source>
</evidence>
<evidence type="ECO:0000313" key="10">
    <source>
        <dbReference type="EMBL" id="KYF68905.1"/>
    </source>
</evidence>
<feature type="transmembrane region" description="Helical" evidence="7">
    <location>
        <begin position="179"/>
        <end position="200"/>
    </location>
</feature>
<dbReference type="Pfam" id="PF01627">
    <property type="entry name" value="Hpt"/>
    <property type="match status" value="1"/>
</dbReference>
<dbReference type="CDD" id="cd06225">
    <property type="entry name" value="HAMP"/>
    <property type="match status" value="1"/>
</dbReference>
<reference evidence="10 11" key="1">
    <citation type="submission" date="2014-02" db="EMBL/GenBank/DDBJ databases">
        <title>The small core and large imbalanced accessory genome model reveals a collaborative survival strategy of Sorangium cellulosum strains in nature.</title>
        <authorList>
            <person name="Han K."/>
            <person name="Peng R."/>
            <person name="Blom J."/>
            <person name="Li Y.-Z."/>
        </authorList>
    </citation>
    <scope>NUCLEOTIDE SEQUENCE [LARGE SCALE GENOMIC DNA]</scope>
    <source>
        <strain evidence="10 11">So0008-312</strain>
    </source>
</reference>
<keyword evidence="7" id="KW-0812">Transmembrane</keyword>
<proteinExistence type="predicted"/>
<comment type="subcellular location">
    <subcellularLocation>
        <location evidence="1">Membrane</location>
    </subcellularLocation>
</comment>
<dbReference type="SMART" id="SM00387">
    <property type="entry name" value="HATPase_c"/>
    <property type="match status" value="1"/>
</dbReference>
<dbReference type="InterPro" id="IPR003660">
    <property type="entry name" value="HAMP_dom"/>
</dbReference>
<dbReference type="Gene3D" id="1.10.8.500">
    <property type="entry name" value="HAMP domain in histidine kinase"/>
    <property type="match status" value="1"/>
</dbReference>
<keyword evidence="7" id="KW-1133">Transmembrane helix</keyword>
<dbReference type="SUPFAM" id="SSF158472">
    <property type="entry name" value="HAMP domain-like"/>
    <property type="match status" value="1"/>
</dbReference>
<evidence type="ECO:0000256" key="7">
    <source>
        <dbReference type="SAM" id="Phobius"/>
    </source>
</evidence>
<evidence type="ECO:0000256" key="1">
    <source>
        <dbReference type="ARBA" id="ARBA00004370"/>
    </source>
</evidence>
<dbReference type="GO" id="GO:0004672">
    <property type="term" value="F:protein kinase activity"/>
    <property type="evidence" value="ECO:0007669"/>
    <property type="project" value="UniProtKB-ARBA"/>
</dbReference>
<keyword evidence="2 5" id="KW-0597">Phosphoprotein</keyword>
<dbReference type="PANTHER" id="PTHR43395:SF10">
    <property type="entry name" value="CHEMOTAXIS PROTEIN CHEA"/>
    <property type="match status" value="1"/>
</dbReference>
<dbReference type="PANTHER" id="PTHR43395">
    <property type="entry name" value="SENSOR HISTIDINE KINASE CHEA"/>
    <property type="match status" value="1"/>
</dbReference>
<feature type="domain" description="HAMP" evidence="8">
    <location>
        <begin position="200"/>
        <end position="252"/>
    </location>
</feature>
<dbReference type="GO" id="GO:0016020">
    <property type="term" value="C:membrane"/>
    <property type="evidence" value="ECO:0007669"/>
    <property type="project" value="UniProtKB-SubCell"/>
</dbReference>
<dbReference type="Pfam" id="PF17152">
    <property type="entry name" value="CHASE8"/>
    <property type="match status" value="1"/>
</dbReference>
<dbReference type="InterPro" id="IPR036641">
    <property type="entry name" value="HPT_dom_sf"/>
</dbReference>
<dbReference type="SUPFAM" id="SSF55874">
    <property type="entry name" value="ATPase domain of HSP90 chaperone/DNA topoisomerase II/histidine kinase"/>
    <property type="match status" value="1"/>
</dbReference>
<dbReference type="Gene3D" id="3.30.565.10">
    <property type="entry name" value="Histidine kinase-like ATPase, C-terminal domain"/>
    <property type="match status" value="1"/>
</dbReference>
<dbReference type="PROSITE" id="PS50894">
    <property type="entry name" value="HPT"/>
    <property type="match status" value="1"/>
</dbReference>
<evidence type="ECO:0000256" key="5">
    <source>
        <dbReference type="PROSITE-ProRule" id="PRU00110"/>
    </source>
</evidence>
<feature type="transmembrane region" description="Helical" evidence="7">
    <location>
        <begin position="27"/>
        <end position="47"/>
    </location>
</feature>
<dbReference type="OrthoDB" id="9813903at2"/>
<dbReference type="SUPFAM" id="SSF47226">
    <property type="entry name" value="Histidine-containing phosphotransfer domain, HPT domain"/>
    <property type="match status" value="1"/>
</dbReference>
<name>A0A150QLN3_SORCE</name>
<comment type="caution">
    <text evidence="10">The sequence shown here is derived from an EMBL/GenBank/DDBJ whole genome shotgun (WGS) entry which is preliminary data.</text>
</comment>
<evidence type="ECO:0000259" key="9">
    <source>
        <dbReference type="PROSITE" id="PS50894"/>
    </source>
</evidence>
<keyword evidence="4 10" id="KW-0418">Kinase</keyword>
<keyword evidence="7" id="KW-0472">Membrane</keyword>
<evidence type="ECO:0000256" key="3">
    <source>
        <dbReference type="ARBA" id="ARBA00022679"/>
    </source>
</evidence>
<dbReference type="SMART" id="SM00304">
    <property type="entry name" value="HAMP"/>
    <property type="match status" value="1"/>
</dbReference>
<dbReference type="Gene3D" id="1.20.120.160">
    <property type="entry name" value="HPT domain"/>
    <property type="match status" value="1"/>
</dbReference>
<dbReference type="EMBL" id="JEMA01000518">
    <property type="protein sequence ID" value="KYF68905.1"/>
    <property type="molecule type" value="Genomic_DNA"/>
</dbReference>
<dbReference type="InterPro" id="IPR033417">
    <property type="entry name" value="CHASE8"/>
</dbReference>
<protein>
    <submittedName>
        <fullName evidence="10">Histidine kinase</fullName>
    </submittedName>
</protein>
<accession>A0A150QLN3</accession>
<evidence type="ECO:0000313" key="11">
    <source>
        <dbReference type="Proteomes" id="UP000075260"/>
    </source>
</evidence>
<dbReference type="InterPro" id="IPR003594">
    <property type="entry name" value="HATPase_dom"/>
</dbReference>
<dbReference type="RefSeq" id="WP_061608794.1">
    <property type="nucleotide sequence ID" value="NZ_JEMA01000518.1"/>
</dbReference>
<sequence length="746" mass="80998">MLDSAAVHPPSTPHRERARRGGVPVGIGVKLAAATVAVLTSVTILVAHEVIEKTRDDLVSAKANAASMMADLLSAALTAPLDFGDRDAAQSDLDELRSNRALIGAVAWGSDPEPVARVGQPPEGLSAFTARGAENQVLEREIRVARPVLRDDGRRLGTVVLVLSLEPENAAFAAARRDILEFAGIVGAMTAFLLLGFARWQIVRPLSRLVHAARRLGEGDRTVRVNVGTNDELGRLADVFNAMSAAILEREGKLEMATKSLRELFDTMREAIVAFGPDGRLGSEVSRRARQIFGERAEAGHHVAELLYSGGPLCVETQALRQWIDAAFDAEIDVFPEIAELAPREAWIERAPGDRRFLRLEFCPVVSGPKIARIMLLATDETELRRLEESVKTKDEEHARQIAAMRRLIAGGGQVFVRFIEVSRERVARCSEILQGGDRLSPADIDELLQLLHTMKGEARSFDLERLADEVMTLEGELAVVQARARSETGISVEGSSASWRSRLKRVAEELTRAQETFVDASPVGRVILDQITVRRTDVARLGELIGGQGGEAAELVRRLGARPFGEVLASLAERVPRWAEQESKRACLEVDGREIPIPPDLARVLPGVLIHLVRNAIAHGVERPDARVRLGKPEIGVIRATCIEDQPLPTIVVEDDGQGIDFDALAASAGVDPSDLRETRELLFAPGVSTKGDVSDLAGRGVGLSAVRADLLSVGWLIEVDASRRTGTAFVIRPRTQAVPRRNGE</sequence>
<dbReference type="Pfam" id="PF00672">
    <property type="entry name" value="HAMP"/>
    <property type="match status" value="1"/>
</dbReference>
<gene>
    <name evidence="10" type="ORF">BE15_21490</name>
</gene>
<dbReference type="Pfam" id="PF02518">
    <property type="entry name" value="HATPase_c"/>
    <property type="match status" value="1"/>
</dbReference>
<feature type="domain" description="HPt" evidence="9">
    <location>
        <begin position="408"/>
        <end position="518"/>
    </location>
</feature>
<dbReference type="AlphaFoldDB" id="A0A150QLN3"/>